<evidence type="ECO:0000313" key="3">
    <source>
        <dbReference type="EMBL" id="KAJ8962611.1"/>
    </source>
</evidence>
<reference evidence="3" key="1">
    <citation type="journal article" date="2023" name="Insect Mol. Biol.">
        <title>Genome sequencing provides insights into the evolution of gene families encoding plant cell wall-degrading enzymes in longhorned beetles.</title>
        <authorList>
            <person name="Shin N.R."/>
            <person name="Okamura Y."/>
            <person name="Kirsch R."/>
            <person name="Pauchet Y."/>
        </authorList>
    </citation>
    <scope>NUCLEOTIDE SEQUENCE</scope>
    <source>
        <strain evidence="3">AMC_N1</strain>
    </source>
</reference>
<keyword evidence="2" id="KW-0812">Transmembrane</keyword>
<evidence type="ECO:0000313" key="4">
    <source>
        <dbReference type="Proteomes" id="UP001162162"/>
    </source>
</evidence>
<organism evidence="3 4">
    <name type="scientific">Aromia moschata</name>
    <dbReference type="NCBI Taxonomy" id="1265417"/>
    <lineage>
        <taxon>Eukaryota</taxon>
        <taxon>Metazoa</taxon>
        <taxon>Ecdysozoa</taxon>
        <taxon>Arthropoda</taxon>
        <taxon>Hexapoda</taxon>
        <taxon>Insecta</taxon>
        <taxon>Pterygota</taxon>
        <taxon>Neoptera</taxon>
        <taxon>Endopterygota</taxon>
        <taxon>Coleoptera</taxon>
        <taxon>Polyphaga</taxon>
        <taxon>Cucujiformia</taxon>
        <taxon>Chrysomeloidea</taxon>
        <taxon>Cerambycidae</taxon>
        <taxon>Cerambycinae</taxon>
        <taxon>Callichromatini</taxon>
        <taxon>Aromia</taxon>
    </lineage>
</organism>
<dbReference type="EMBL" id="JAPWTK010000002">
    <property type="protein sequence ID" value="KAJ8962611.1"/>
    <property type="molecule type" value="Genomic_DNA"/>
</dbReference>
<protein>
    <submittedName>
        <fullName evidence="3">Uncharacterized protein</fullName>
    </submittedName>
</protein>
<feature type="region of interest" description="Disordered" evidence="1">
    <location>
        <begin position="231"/>
        <end position="284"/>
    </location>
</feature>
<gene>
    <name evidence="3" type="ORF">NQ318_001004</name>
</gene>
<keyword evidence="2" id="KW-1133">Transmembrane helix</keyword>
<evidence type="ECO:0000256" key="2">
    <source>
        <dbReference type="SAM" id="Phobius"/>
    </source>
</evidence>
<accession>A0AAV8ZFV3</accession>
<keyword evidence="2" id="KW-0472">Membrane</keyword>
<dbReference type="Proteomes" id="UP001162162">
    <property type="component" value="Unassembled WGS sequence"/>
</dbReference>
<name>A0AAV8ZFV3_9CUCU</name>
<feature type="transmembrane region" description="Helical" evidence="2">
    <location>
        <begin position="81"/>
        <end position="102"/>
    </location>
</feature>
<evidence type="ECO:0000256" key="1">
    <source>
        <dbReference type="SAM" id="MobiDB-lite"/>
    </source>
</evidence>
<sequence length="284" mass="33194">MNMNFSGVFAMKICKHLNFVFAMKICKHLNLIEPPHHGSQGLEWEHFTLICVTPWQRLRLCHLKNLSLHIWRTEFSSHMRWSPFFLLFFLACRLCWMAYFLFQNPNYFHRRKNPRNTLVPTQHKPRSTDPAHCVLRKKIHRESSKLALYVSRTLIDDFTSLPTELDGNASDILYLLPQIRQINPDQTVGTRQIDRRTACRPLRPGKPCCPNADCTPPVKLRMYRPETLRPPRWKTCQSGLARPRLKSSVRDESRKSRRAASEPQAPKPNRFSALERSILATALP</sequence>
<comment type="caution">
    <text evidence="3">The sequence shown here is derived from an EMBL/GenBank/DDBJ whole genome shotgun (WGS) entry which is preliminary data.</text>
</comment>
<dbReference type="AlphaFoldDB" id="A0AAV8ZFV3"/>
<proteinExistence type="predicted"/>
<keyword evidence="4" id="KW-1185">Reference proteome</keyword>